<keyword evidence="1" id="KW-0614">Plasmid</keyword>
<dbReference type="AlphaFoldDB" id="A0A4P8WFM1"/>
<proteinExistence type="predicted"/>
<geneLocation type="plasmid" evidence="1">
    <name>pA1966-IMP</name>
</geneLocation>
<dbReference type="EMBL" id="MK036889">
    <property type="protein sequence ID" value="QCS39602.1"/>
    <property type="molecule type" value="Genomic_DNA"/>
</dbReference>
<protein>
    <submittedName>
        <fullName evidence="1">Uncharacterized protein</fullName>
    </submittedName>
</protein>
<reference evidence="1" key="1">
    <citation type="submission" date="2018-10" db="EMBL/GenBank/DDBJ databases">
        <authorList>
            <person name="Zhou D."/>
        </authorList>
    </citation>
    <scope>NUCLEOTIDE SEQUENCE</scope>
    <source>
        <strain evidence="1">A1966</strain>
        <plasmid evidence="1">pA1966-IMP</plasmid>
    </source>
</reference>
<evidence type="ECO:0000313" key="1">
    <source>
        <dbReference type="EMBL" id="QCS39602.1"/>
    </source>
</evidence>
<accession>A0A4P8WFM1</accession>
<sequence>MGIVSPPKQEVKIICVFSHVSAGVTMRLKNDLMCDRYVSWVGKKVI</sequence>
<name>A0A4P8WFM1_KLEPN</name>
<organism evidence="1">
    <name type="scientific">Klebsiella pneumoniae</name>
    <dbReference type="NCBI Taxonomy" id="573"/>
    <lineage>
        <taxon>Bacteria</taxon>
        <taxon>Pseudomonadati</taxon>
        <taxon>Pseudomonadota</taxon>
        <taxon>Gammaproteobacteria</taxon>
        <taxon>Enterobacterales</taxon>
        <taxon>Enterobacteriaceae</taxon>
        <taxon>Klebsiella/Raoultella group</taxon>
        <taxon>Klebsiella</taxon>
        <taxon>Klebsiella pneumoniae complex</taxon>
    </lineage>
</organism>